<dbReference type="SUPFAM" id="SSF51735">
    <property type="entry name" value="NAD(P)-binding Rossmann-fold domains"/>
    <property type="match status" value="1"/>
</dbReference>
<dbReference type="RefSeq" id="WP_101816132.1">
    <property type="nucleotide sequence ID" value="NZ_PJZF01000007.1"/>
</dbReference>
<dbReference type="CDD" id="cd12164">
    <property type="entry name" value="GDH_like_2"/>
    <property type="match status" value="1"/>
</dbReference>
<accession>A0A2N5E7E8</accession>
<evidence type="ECO:0000313" key="5">
    <source>
        <dbReference type="Proteomes" id="UP000234240"/>
    </source>
</evidence>
<dbReference type="InterPro" id="IPR006140">
    <property type="entry name" value="D-isomer_DH_NAD-bd"/>
</dbReference>
<dbReference type="GO" id="GO:0016491">
    <property type="term" value="F:oxidoreductase activity"/>
    <property type="evidence" value="ECO:0007669"/>
    <property type="project" value="UniProtKB-KW"/>
</dbReference>
<dbReference type="SUPFAM" id="SSF52283">
    <property type="entry name" value="Formate/glycerate dehydrogenase catalytic domain-like"/>
    <property type="match status" value="1"/>
</dbReference>
<dbReference type="EMBL" id="PJZF01000007">
    <property type="protein sequence ID" value="PLR37401.1"/>
    <property type="molecule type" value="Genomic_DNA"/>
</dbReference>
<dbReference type="PANTHER" id="PTHR43333:SF1">
    <property type="entry name" value="D-ISOMER SPECIFIC 2-HYDROXYACID DEHYDROGENASE NAD-BINDING DOMAIN-CONTAINING PROTEIN"/>
    <property type="match status" value="1"/>
</dbReference>
<gene>
    <name evidence="4" type="ORF">CYR55_10760</name>
</gene>
<keyword evidence="1" id="KW-0560">Oxidoreductase</keyword>
<keyword evidence="2" id="KW-0520">NAD</keyword>
<dbReference type="InterPro" id="IPR036291">
    <property type="entry name" value="NAD(P)-bd_dom_sf"/>
</dbReference>
<keyword evidence="5" id="KW-1185">Reference proteome</keyword>
<dbReference type="Proteomes" id="UP000234240">
    <property type="component" value="Unassembled WGS sequence"/>
</dbReference>
<keyword evidence="4" id="KW-0670">Pyruvate</keyword>
<dbReference type="GO" id="GO:0051287">
    <property type="term" value="F:NAD binding"/>
    <property type="evidence" value="ECO:0007669"/>
    <property type="project" value="InterPro"/>
</dbReference>
<comment type="caution">
    <text evidence="4">The sequence shown here is derived from an EMBL/GenBank/DDBJ whole genome shotgun (WGS) entry which is preliminary data.</text>
</comment>
<evidence type="ECO:0000313" key="4">
    <source>
        <dbReference type="EMBL" id="PLR37401.1"/>
    </source>
</evidence>
<proteinExistence type="predicted"/>
<reference evidence="4 5" key="1">
    <citation type="submission" date="2017-12" db="EMBL/GenBank/DDBJ databases">
        <title>Characterization of six clinical isolates of Enterochimera gen. nov., a novel genus of the Yersiniaciae family and the three species Enterochimera arupensis sp. nov., Enterochimera coloradensis sp. nov, and Enterochimera californica sp. nov.</title>
        <authorList>
            <person name="Rossi A."/>
            <person name="Fisher M."/>
        </authorList>
    </citation>
    <scope>NUCLEOTIDE SEQUENCE [LARGE SCALE GENOMIC DNA]</scope>
    <source>
        <strain evidence="5">2015-Iso6</strain>
    </source>
</reference>
<evidence type="ECO:0000259" key="3">
    <source>
        <dbReference type="Pfam" id="PF02826"/>
    </source>
</evidence>
<protein>
    <submittedName>
        <fullName evidence="4">Glyoxylate/hydroxypyruvate reductase A</fullName>
    </submittedName>
</protein>
<dbReference type="OrthoDB" id="9787219at2"/>
<organism evidence="4 5">
    <name type="scientific">Chimaeribacter californicus</name>
    <dbReference type="NCBI Taxonomy" id="2060067"/>
    <lineage>
        <taxon>Bacteria</taxon>
        <taxon>Pseudomonadati</taxon>
        <taxon>Pseudomonadota</taxon>
        <taxon>Gammaproteobacteria</taxon>
        <taxon>Enterobacterales</taxon>
        <taxon>Yersiniaceae</taxon>
        <taxon>Chimaeribacter</taxon>
    </lineage>
</organism>
<dbReference type="Gene3D" id="3.40.50.720">
    <property type="entry name" value="NAD(P)-binding Rossmann-like Domain"/>
    <property type="match status" value="2"/>
</dbReference>
<name>A0A2N5E7E8_9GAMM</name>
<dbReference type="Pfam" id="PF02826">
    <property type="entry name" value="2-Hacid_dh_C"/>
    <property type="match status" value="1"/>
</dbReference>
<evidence type="ECO:0000256" key="2">
    <source>
        <dbReference type="ARBA" id="ARBA00023027"/>
    </source>
</evidence>
<feature type="domain" description="D-isomer specific 2-hydroxyacid dehydrogenase NAD-binding" evidence="3">
    <location>
        <begin position="111"/>
        <end position="283"/>
    </location>
</feature>
<dbReference type="PANTHER" id="PTHR43333">
    <property type="entry name" value="2-HACID_DH_C DOMAIN-CONTAINING PROTEIN"/>
    <property type="match status" value="1"/>
</dbReference>
<dbReference type="AlphaFoldDB" id="A0A2N5E7E8"/>
<sequence length="318" mass="34649">MKITEQETLLINFLTDAELAEWKIYFSSRLPDLRLAAWDDASVDPLSVRYVLVWEPEAGQLARYPHLRVILSEAAGVDHILADTALPPDIPITRMVTPETAARMADYVTMACYMLVRRLPDIIQAQRHKRWAAHLTGGLASETAVGILGLGRLGTAVAQRLLANGFSVHGWARSAKTVPGVAGFFGAEGLSPFLTRSQIMVNLLPDTAETRGIINDDFLAQLPDGAGIINVGRGRQLRHDALLHALDCGRVSGAILDVFPQEPLPEDDPLWCHPGVIVTSHVASLISHQSKAQHALTIIQADRAGQALPLVFDRTLGY</sequence>
<evidence type="ECO:0000256" key="1">
    <source>
        <dbReference type="ARBA" id="ARBA00023002"/>
    </source>
</evidence>